<accession>A0ACD5G6U1</accession>
<dbReference type="EMBL" id="CP179269">
    <property type="protein sequence ID" value="XOU13405.1"/>
    <property type="molecule type" value="Genomic_DNA"/>
</dbReference>
<evidence type="ECO:0000313" key="1">
    <source>
        <dbReference type="EMBL" id="XOU13405.1"/>
    </source>
</evidence>
<keyword evidence="1" id="KW-0614">Plasmid</keyword>
<dbReference type="Proteomes" id="UP001305787">
    <property type="component" value="Plasmid cp32-13"/>
</dbReference>
<name>A0ACD5G6U1_BORAD</name>
<organism evidence="1 2">
    <name type="scientific">Borrelia andersonii</name>
    <name type="common">Borreliella andersonii</name>
    <dbReference type="NCBI Taxonomy" id="42109"/>
    <lineage>
        <taxon>Bacteria</taxon>
        <taxon>Pseudomonadati</taxon>
        <taxon>Spirochaetota</taxon>
        <taxon>Spirochaetia</taxon>
        <taxon>Spirochaetales</taxon>
        <taxon>Borreliaceae</taxon>
        <taxon>Borreliella</taxon>
    </lineage>
</organism>
<keyword evidence="2" id="KW-1185">Reference proteome</keyword>
<evidence type="ECO:0000313" key="2">
    <source>
        <dbReference type="Proteomes" id="UP001305787"/>
    </source>
</evidence>
<sequence length="214" mass="24697">MKIVNILLYLFLLILNSCNSNDNDAFKKDNKSAERQQVKSRKKGNLGQKEQQQEKITLTSEESKMFNSLVNTFKYTIQKLSDQIHGCINGNKNKCNGFFDWLSKDIQKQKELANAFTKVYNFLESKRQSKASNENFDTYIKGAIDCKTNNQQDCNKDNKYGSGNDNEIEQYFRGMAGSVFDNKNDNNEIYKSLKNELLNDTTSHYDGLTANWKN</sequence>
<keyword evidence="1" id="KW-0449">Lipoprotein</keyword>
<geneLocation type="plasmid" evidence="1 2">
    <name>cp32-13</name>
</geneLocation>
<reference evidence="1" key="1">
    <citation type="submission" date="2024-11" db="EMBL/GenBank/DDBJ databases">
        <title>Sequencing of Borrelia variable plasmids from multiple Borrelia sensu lato isolates.</title>
        <authorList>
            <person name="Mongodin E.F."/>
            <person name="Rudenko N."/>
            <person name="Fraser C.M."/>
            <person name="Schutzer S."/>
            <person name="Luft B."/>
            <person name="Morgan R."/>
            <person name="Casjens S."/>
            <person name="Qiu W."/>
        </authorList>
    </citation>
    <scope>NUCLEOTIDE SEQUENCE</scope>
    <source>
        <strain evidence="1">21038</strain>
    </source>
</reference>
<proteinExistence type="predicted"/>
<gene>
    <name evidence="1" type="ORF">QIA45_06110</name>
</gene>
<protein>
    <submittedName>
        <fullName evidence="1">Mlp family lipoprotein</fullName>
    </submittedName>
</protein>